<feature type="compositionally biased region" description="Basic and acidic residues" evidence="2">
    <location>
        <begin position="201"/>
        <end position="218"/>
    </location>
</feature>
<name>A0A1R2CWV9_9CILI</name>
<proteinExistence type="predicted"/>
<evidence type="ECO:0000256" key="2">
    <source>
        <dbReference type="SAM" id="MobiDB-lite"/>
    </source>
</evidence>
<feature type="coiled-coil region" evidence="1">
    <location>
        <begin position="940"/>
        <end position="974"/>
    </location>
</feature>
<dbReference type="Proteomes" id="UP000187209">
    <property type="component" value="Unassembled WGS sequence"/>
</dbReference>
<evidence type="ECO:0000313" key="3">
    <source>
        <dbReference type="EMBL" id="OMJ93482.1"/>
    </source>
</evidence>
<sequence>MFNSRLQEKQVMANSPERCGDLLNPKIMFQIADRGREEKDYKKINDESSHSVIFCNPSNDSEFSKNKKTGIRFMRDEEGRDISVKNSQREKFISGESENSQVLKHYKKHSVEIHSENPYHAGRSEKEYILENRCSSQDSKYSYFPNDYKLQIDDTAFNSQSRGSATEFYKRPYDFNQQSKLQFEDEIYKPSSLNLKGKLSPSKDRSSSGERNKIESSPKKQTRCSDLYKSFNTNETCNLKEEYYKLELYTEELEEQLNKIKTENKKYKLQLEKHQKSSSSANVYDNKGDVFTKYDSDSSPEKLNKKLKDQNSKLKKDYEDSLEEKKKSIENLQNLNRELKWNYSKLETKYKQTAENIHKLKRIIKEAEGKAYSIFRIFASNPEYHSSRRSSPEYPSPVKLSFSSEKSYQDLSSYRNIVSSSNFELCKMLEFVSENTNQLLQDYENLKNNILNNENKFAERKSSERIYIQEFEKEKKDLEMYSHELEAEIEKLKSLKNVDKVLDTSSLSLKDKEIRKLFREKAFLSAKVEELEKDIEGFKNKHKPNHNIDVLNKLSIKLSKEIEDLQKENRELLSFIIQLRQAVSEKEIENEAQQILIIEQQDMIANFKNKETTVNQEIVQKTVENINKDIENIKVKHETELQVIVLRHDEKLENLTEMYKEKLSNAEKEIKSYLENIEYLNREIEILKGQQENELEKLKEYHQSEKSIIEDKANEHITSLIKEIEQIHIETKPQLDKLELSLKLSENKCKGLTSIIEKSYMKSCGIMKEIGKIHEIKNQLMKNTVQEIQSQKEFIEKSFKIFSVDFGKLTCNYKKEINDLINEILCLKKHNEYYCENEKELVEKIIYLEKQCDEQKKYYCENENEFVEKIILLESQYEEQIKKNEYYFDNEKELMEKINFLEIRYEEQKKHNDYYCENQIELVEKIKFLERQCEENKKYYEIYCENEKELVEKIKCLERQCEELNDEINLLKSSNMRKILEIMPSENLCIPSEKRKTLSMSTQDLTLILQDIEKSLEEKSYDTEKVTEDIIQDYNKMKEYKENLINSQFENIELHQVMNIIKDTSQKEYELIRKELLDTKAKNKLIEERFQSTYLNLQNSIKDYEALHKELLDTKYKNQLLEENYQNACLNIQSVNKEYELLIKKLLEAEDKNRQIEESHQNTYLSLNKELLKAEEKNKQIEESYQNAYLSLNKEREVLKNEILEAKANYELIEENYKITCLNLKNANKELFDAECKCKLVEERYQNICLSLQNANEKVEQLKNSHENMQAKLKETISELELNYFKMTESYSDKDRELDQFKQNYEVIIKENNQMKLLTQQEIQEKTLKITKLSSEYEMLDKQNQDKIKTISNLTEMHRKIELSKKEITDKLNQEINSLNSKLQEKNDEITNLHHTIEFIKNKGTAETAKLLSELSDANTLNDNLKKQCQEIENNKNLVVKKHTIIEKELNDNKNKLKISEDTITSQNQKIETLENDIYRFLSEEEKLKQMVSELQGDVEAKKMQLVLLQREANELVEQNSKLEDKNQDLKKSHEKELRALEDEYKKLKEQNQILDSKGKNFTKETQKHEGEIEKLKKQNKGYEKKNKTLQQETQTLKTEIEKLQNDIKTNEANSKSLQQEIRNLEIERKKHQEIVVESKKLSQQLHAQNKEIESLKKKIAESDAAYKALYGKLQTLESQTKDNSELRKQVKQLENSNSNSRQQTLTTNQSNPNLTSEKAELAKALEASMVLQKGLEKANKKLSDKSQELAKKKEECKYMQGNTLETSIIQEDADLPSSEIIGDLEYKVSDLMENLRLANENNSKIVLENIELNEKLGKVFEEIEEIKLQKFNEYTRQEEEIKRLSDQIELLEKENKGVIEQISIIALELEKSIDQDQTQEIKREKIEEIIGICKKLTIENEQLSNVMKNLKIR</sequence>
<comment type="caution">
    <text evidence="3">The sequence shown here is derived from an EMBL/GenBank/DDBJ whole genome shotgun (WGS) entry which is preliminary data.</text>
</comment>
<evidence type="ECO:0000313" key="4">
    <source>
        <dbReference type="Proteomes" id="UP000187209"/>
    </source>
</evidence>
<feature type="coiled-coil region" evidence="1">
    <location>
        <begin position="429"/>
        <end position="582"/>
    </location>
</feature>
<protein>
    <submittedName>
        <fullName evidence="3">Uncharacterized protein</fullName>
    </submittedName>
</protein>
<dbReference type="EMBL" id="MPUH01000042">
    <property type="protein sequence ID" value="OMJ93482.1"/>
    <property type="molecule type" value="Genomic_DNA"/>
</dbReference>
<feature type="coiled-coil region" evidence="1">
    <location>
        <begin position="1094"/>
        <end position="1283"/>
    </location>
</feature>
<feature type="coiled-coil region" evidence="1">
    <location>
        <begin position="649"/>
        <end position="701"/>
    </location>
</feature>
<dbReference type="OrthoDB" id="2441647at2759"/>
<gene>
    <name evidence="3" type="ORF">SteCoe_3605</name>
</gene>
<reference evidence="3 4" key="1">
    <citation type="submission" date="2016-11" db="EMBL/GenBank/DDBJ databases">
        <title>The macronuclear genome of Stentor coeruleus: a giant cell with tiny introns.</title>
        <authorList>
            <person name="Slabodnick M."/>
            <person name="Ruby J.G."/>
            <person name="Reiff S.B."/>
            <person name="Swart E.C."/>
            <person name="Gosai S."/>
            <person name="Prabakaran S."/>
            <person name="Witkowska E."/>
            <person name="Larue G.E."/>
            <person name="Fisher S."/>
            <person name="Freeman R.M."/>
            <person name="Gunawardena J."/>
            <person name="Chu W."/>
            <person name="Stover N.A."/>
            <person name="Gregory B.D."/>
            <person name="Nowacki M."/>
            <person name="Derisi J."/>
            <person name="Roy S.W."/>
            <person name="Marshall W.F."/>
            <person name="Sood P."/>
        </authorList>
    </citation>
    <scope>NUCLEOTIDE SEQUENCE [LARGE SCALE GENOMIC DNA]</scope>
    <source>
        <strain evidence="3">WM001</strain>
    </source>
</reference>
<accession>A0A1R2CWV9</accession>
<feature type="region of interest" description="Disordered" evidence="2">
    <location>
        <begin position="194"/>
        <end position="221"/>
    </location>
</feature>
<organism evidence="3 4">
    <name type="scientific">Stentor coeruleus</name>
    <dbReference type="NCBI Taxonomy" id="5963"/>
    <lineage>
        <taxon>Eukaryota</taxon>
        <taxon>Sar</taxon>
        <taxon>Alveolata</taxon>
        <taxon>Ciliophora</taxon>
        <taxon>Postciliodesmatophora</taxon>
        <taxon>Heterotrichea</taxon>
        <taxon>Heterotrichida</taxon>
        <taxon>Stentoridae</taxon>
        <taxon>Stentor</taxon>
    </lineage>
</organism>
<feature type="compositionally biased region" description="Polar residues" evidence="2">
    <location>
        <begin position="1693"/>
        <end position="1715"/>
    </location>
</feature>
<keyword evidence="4" id="KW-1185">Reference proteome</keyword>
<feature type="region of interest" description="Disordered" evidence="2">
    <location>
        <begin position="1692"/>
        <end position="1715"/>
    </location>
</feature>
<feature type="coiled-coil region" evidence="1">
    <location>
        <begin position="1782"/>
        <end position="1862"/>
    </location>
</feature>
<evidence type="ECO:0000256" key="1">
    <source>
        <dbReference type="SAM" id="Coils"/>
    </source>
</evidence>
<keyword evidence="1" id="KW-0175">Coiled coil</keyword>
<feature type="coiled-coil region" evidence="1">
    <location>
        <begin position="246"/>
        <end position="277"/>
    </location>
</feature>
<feature type="region of interest" description="Disordered" evidence="2">
    <location>
        <begin position="294"/>
        <end position="319"/>
    </location>
</feature>